<dbReference type="PANTHER" id="PTHR34778:SF6">
    <property type="entry name" value="SHUGOSHIN C-TERMINAL DOMAIN-CONTAINING PROTEIN"/>
    <property type="match status" value="1"/>
</dbReference>
<evidence type="ECO:0000313" key="3">
    <source>
        <dbReference type="Proteomes" id="UP001237642"/>
    </source>
</evidence>
<dbReference type="PANTHER" id="PTHR34778">
    <property type="entry name" value="OS02G0580700 PROTEIN"/>
    <property type="match status" value="1"/>
</dbReference>
<evidence type="ECO:0000313" key="2">
    <source>
        <dbReference type="EMBL" id="KAK1383722.1"/>
    </source>
</evidence>
<gene>
    <name evidence="2" type="ORF">POM88_021457</name>
</gene>
<evidence type="ECO:0000256" key="1">
    <source>
        <dbReference type="SAM" id="Coils"/>
    </source>
</evidence>
<reference evidence="2" key="1">
    <citation type="submission" date="2023-02" db="EMBL/GenBank/DDBJ databases">
        <title>Genome of toxic invasive species Heracleum sosnowskyi carries increased number of genes despite the absence of recent whole-genome duplications.</title>
        <authorList>
            <person name="Schelkunov M."/>
            <person name="Shtratnikova V."/>
            <person name="Makarenko M."/>
            <person name="Klepikova A."/>
            <person name="Omelchenko D."/>
            <person name="Novikova G."/>
            <person name="Obukhova E."/>
            <person name="Bogdanov V."/>
            <person name="Penin A."/>
            <person name="Logacheva M."/>
        </authorList>
    </citation>
    <scope>NUCLEOTIDE SEQUENCE</scope>
    <source>
        <strain evidence="2">Hsosn_3</strain>
        <tissue evidence="2">Leaf</tissue>
    </source>
</reference>
<dbReference type="EMBL" id="JAUIZM010000005">
    <property type="protein sequence ID" value="KAK1383722.1"/>
    <property type="molecule type" value="Genomic_DNA"/>
</dbReference>
<feature type="coiled-coil region" evidence="1">
    <location>
        <begin position="92"/>
        <end position="126"/>
    </location>
</feature>
<accession>A0AAD8ID86</accession>
<protein>
    <submittedName>
        <fullName evidence="2">Uncharacterized protein</fullName>
    </submittedName>
</protein>
<keyword evidence="1" id="KW-0175">Coiled coil</keyword>
<keyword evidence="3" id="KW-1185">Reference proteome</keyword>
<dbReference type="AlphaFoldDB" id="A0AAD8ID86"/>
<sequence>MDEQAQIMALKKACAEIIFNINKEAAARVMVSEQKAVALQKDIDFTKQEALRMLLRVKQMSDATLIKVVLKVCTNLGMVQLLKMTSDAEITSFNQSRRIAELEAQLNETEEMILDLRAEISQAHDQLDTVKSSNVRLSSFDEKDGVICCDIAANEDPQITYPLTSPQFNKCHNISKQTPKDVAQVGNFFDYDPNLSSVILVVQKLMPMKSDIFDNVHER</sequence>
<name>A0AAD8ID86_9APIA</name>
<dbReference type="Proteomes" id="UP001237642">
    <property type="component" value="Unassembled WGS sequence"/>
</dbReference>
<organism evidence="2 3">
    <name type="scientific">Heracleum sosnowskyi</name>
    <dbReference type="NCBI Taxonomy" id="360622"/>
    <lineage>
        <taxon>Eukaryota</taxon>
        <taxon>Viridiplantae</taxon>
        <taxon>Streptophyta</taxon>
        <taxon>Embryophyta</taxon>
        <taxon>Tracheophyta</taxon>
        <taxon>Spermatophyta</taxon>
        <taxon>Magnoliopsida</taxon>
        <taxon>eudicotyledons</taxon>
        <taxon>Gunneridae</taxon>
        <taxon>Pentapetalae</taxon>
        <taxon>asterids</taxon>
        <taxon>campanulids</taxon>
        <taxon>Apiales</taxon>
        <taxon>Apiaceae</taxon>
        <taxon>Apioideae</taxon>
        <taxon>apioid superclade</taxon>
        <taxon>Tordylieae</taxon>
        <taxon>Tordyliinae</taxon>
        <taxon>Heracleum</taxon>
    </lineage>
</organism>
<proteinExistence type="predicted"/>
<comment type="caution">
    <text evidence="2">The sequence shown here is derived from an EMBL/GenBank/DDBJ whole genome shotgun (WGS) entry which is preliminary data.</text>
</comment>
<reference evidence="2" key="2">
    <citation type="submission" date="2023-05" db="EMBL/GenBank/DDBJ databases">
        <authorList>
            <person name="Schelkunov M.I."/>
        </authorList>
    </citation>
    <scope>NUCLEOTIDE SEQUENCE</scope>
    <source>
        <strain evidence="2">Hsosn_3</strain>
        <tissue evidence="2">Leaf</tissue>
    </source>
</reference>